<evidence type="ECO:0000256" key="8">
    <source>
        <dbReference type="ARBA" id="ARBA00022833"/>
    </source>
</evidence>
<keyword evidence="14" id="KW-0378">Hydrolase</keyword>
<dbReference type="SUPFAM" id="SSF53597">
    <property type="entry name" value="Dihydrofolate reductase-like"/>
    <property type="match status" value="1"/>
</dbReference>
<comment type="cofactor">
    <cofactor evidence="14">
        <name>Zn(2+)</name>
        <dbReference type="ChEBI" id="CHEBI:29105"/>
    </cofactor>
    <text evidence="14">Binds 1 zinc ion.</text>
</comment>
<evidence type="ECO:0000256" key="12">
    <source>
        <dbReference type="ARBA" id="ARBA00049861"/>
    </source>
</evidence>
<dbReference type="InterPro" id="IPR016193">
    <property type="entry name" value="Cytidine_deaminase-like"/>
</dbReference>
<keyword evidence="11" id="KW-0511">Multifunctional enzyme</keyword>
<dbReference type="Gene3D" id="3.40.430.10">
    <property type="entry name" value="Dihydrofolate Reductase, subunit A"/>
    <property type="match status" value="1"/>
</dbReference>
<evidence type="ECO:0000256" key="13">
    <source>
        <dbReference type="ARBA" id="ARBA00049886"/>
    </source>
</evidence>
<keyword evidence="10 14" id="KW-0560">Oxidoreductase</keyword>
<comment type="catalytic activity">
    <reaction evidence="12 14">
        <text>5-amino-6-(5-phospho-D-ribitylamino)uracil + NADP(+) = 5-amino-6-(5-phospho-D-ribosylamino)uracil + NADPH + H(+)</text>
        <dbReference type="Rhea" id="RHEA:17845"/>
        <dbReference type="ChEBI" id="CHEBI:15378"/>
        <dbReference type="ChEBI" id="CHEBI:57783"/>
        <dbReference type="ChEBI" id="CHEBI:58349"/>
        <dbReference type="ChEBI" id="CHEBI:58421"/>
        <dbReference type="ChEBI" id="CHEBI:58453"/>
        <dbReference type="EC" id="1.1.1.193"/>
    </reaction>
</comment>
<dbReference type="EC" id="3.5.4.26" evidence="14"/>
<dbReference type="Gene3D" id="3.40.140.10">
    <property type="entry name" value="Cytidine Deaminase, domain 2"/>
    <property type="match status" value="1"/>
</dbReference>
<comment type="similarity">
    <text evidence="5 14">In the C-terminal section; belongs to the HTP reductase family.</text>
</comment>
<dbReference type="Pfam" id="PF00383">
    <property type="entry name" value="dCMP_cyt_deam_1"/>
    <property type="match status" value="1"/>
</dbReference>
<organism evidence="16 17">
    <name type="scientific">Gulosibacter molinativorax</name>
    <dbReference type="NCBI Taxonomy" id="256821"/>
    <lineage>
        <taxon>Bacteria</taxon>
        <taxon>Bacillati</taxon>
        <taxon>Actinomycetota</taxon>
        <taxon>Actinomycetes</taxon>
        <taxon>Micrococcales</taxon>
        <taxon>Microbacteriaceae</taxon>
        <taxon>Gulosibacter</taxon>
    </lineage>
</organism>
<reference evidence="16" key="2">
    <citation type="journal article" date="2022" name="Sci. Rep.">
        <title>In silico prediction of the enzymes involved in the degradation of the herbicide molinate by Gulosibacter molinativorax ON4T.</title>
        <authorList>
            <person name="Lopes A.R."/>
            <person name="Bunin E."/>
            <person name="Viana A.T."/>
            <person name="Froufe H."/>
            <person name="Munoz-Merida A."/>
            <person name="Pinho D."/>
            <person name="Figueiredo J."/>
            <person name="Barroso C."/>
            <person name="Vaz-Moreira I."/>
            <person name="Bellanger X."/>
            <person name="Egas C."/>
            <person name="Nunes O.C."/>
        </authorList>
    </citation>
    <scope>NUCLEOTIDE SEQUENCE</scope>
    <source>
        <strain evidence="16">ON4</strain>
    </source>
</reference>
<accession>A0ABT7C8F8</accession>
<evidence type="ECO:0000256" key="3">
    <source>
        <dbReference type="ARBA" id="ARBA00004910"/>
    </source>
</evidence>
<comment type="caution">
    <text evidence="16">The sequence shown here is derived from an EMBL/GenBank/DDBJ whole genome shotgun (WGS) entry which is preliminary data.</text>
</comment>
<dbReference type="InterPro" id="IPR024072">
    <property type="entry name" value="DHFR-like_dom_sf"/>
</dbReference>
<evidence type="ECO:0000313" key="16">
    <source>
        <dbReference type="EMBL" id="MDJ1371479.1"/>
    </source>
</evidence>
<keyword evidence="8 14" id="KW-0862">Zinc</keyword>
<evidence type="ECO:0000256" key="5">
    <source>
        <dbReference type="ARBA" id="ARBA00007417"/>
    </source>
</evidence>
<keyword evidence="7 14" id="KW-0479">Metal-binding</keyword>
<comment type="similarity">
    <text evidence="4 14">In the N-terminal section; belongs to the cytidine and deoxycytidylate deaminase family.</text>
</comment>
<dbReference type="SUPFAM" id="SSF53927">
    <property type="entry name" value="Cytidine deaminase-like"/>
    <property type="match status" value="1"/>
</dbReference>
<dbReference type="EC" id="1.1.1.193" evidence="14"/>
<dbReference type="PROSITE" id="PS51747">
    <property type="entry name" value="CYT_DCMP_DEAMINASES_2"/>
    <property type="match status" value="1"/>
</dbReference>
<reference evidence="16" key="1">
    <citation type="submission" date="2018-03" db="EMBL/GenBank/DDBJ databases">
        <authorList>
            <person name="Nunes O.C."/>
            <person name="Lopes A.R."/>
            <person name="Froufe H."/>
            <person name="Munoz-Merida A."/>
            <person name="Barroso C."/>
            <person name="Egas C."/>
        </authorList>
    </citation>
    <scope>NUCLEOTIDE SEQUENCE</scope>
    <source>
        <strain evidence="16">ON4</strain>
    </source>
</reference>
<evidence type="ECO:0000256" key="4">
    <source>
        <dbReference type="ARBA" id="ARBA00005259"/>
    </source>
</evidence>
<dbReference type="InterPro" id="IPR002125">
    <property type="entry name" value="CMP_dCMP_dom"/>
</dbReference>
<gene>
    <name evidence="16" type="primary">ribD</name>
    <name evidence="16" type="ORF">C7K25_08885</name>
</gene>
<evidence type="ECO:0000256" key="14">
    <source>
        <dbReference type="PIRNR" id="PIRNR006769"/>
    </source>
</evidence>
<dbReference type="PANTHER" id="PTHR38011:SF7">
    <property type="entry name" value="2,5-DIAMINO-6-RIBOSYLAMINO-4(3H)-PYRIMIDINONE 5'-PHOSPHATE REDUCTASE"/>
    <property type="match status" value="1"/>
</dbReference>
<dbReference type="InterPro" id="IPR016192">
    <property type="entry name" value="APOBEC/CMP_deaminase_Zn-bd"/>
</dbReference>
<comment type="catalytic activity">
    <reaction evidence="13 14">
        <text>2,5-diamino-6-hydroxy-4-(5-phosphoribosylamino)-pyrimidine + H2O + H(+) = 5-amino-6-(5-phospho-D-ribosylamino)uracil + NH4(+)</text>
        <dbReference type="Rhea" id="RHEA:21868"/>
        <dbReference type="ChEBI" id="CHEBI:15377"/>
        <dbReference type="ChEBI" id="CHEBI:15378"/>
        <dbReference type="ChEBI" id="CHEBI:28938"/>
        <dbReference type="ChEBI" id="CHEBI:58453"/>
        <dbReference type="ChEBI" id="CHEBI:58614"/>
        <dbReference type="EC" id="3.5.4.26"/>
    </reaction>
</comment>
<evidence type="ECO:0000256" key="1">
    <source>
        <dbReference type="ARBA" id="ARBA00002151"/>
    </source>
</evidence>
<evidence type="ECO:0000256" key="7">
    <source>
        <dbReference type="ARBA" id="ARBA00022723"/>
    </source>
</evidence>
<dbReference type="NCBIfam" id="TIGR00326">
    <property type="entry name" value="eubact_ribD"/>
    <property type="match status" value="1"/>
</dbReference>
<dbReference type="PIRSF" id="PIRSF006769">
    <property type="entry name" value="RibD"/>
    <property type="match status" value="1"/>
</dbReference>
<dbReference type="PROSITE" id="PS00903">
    <property type="entry name" value="CYT_DCMP_DEAMINASES_1"/>
    <property type="match status" value="1"/>
</dbReference>
<dbReference type="InterPro" id="IPR050765">
    <property type="entry name" value="Riboflavin_Biosynth_HTPR"/>
</dbReference>
<dbReference type="EMBL" id="PXVD01000013">
    <property type="protein sequence ID" value="MDJ1371479.1"/>
    <property type="molecule type" value="Genomic_DNA"/>
</dbReference>
<evidence type="ECO:0000256" key="2">
    <source>
        <dbReference type="ARBA" id="ARBA00004882"/>
    </source>
</evidence>
<evidence type="ECO:0000313" key="17">
    <source>
        <dbReference type="Proteomes" id="UP001170379"/>
    </source>
</evidence>
<evidence type="ECO:0000256" key="10">
    <source>
        <dbReference type="ARBA" id="ARBA00023002"/>
    </source>
</evidence>
<comment type="function">
    <text evidence="1 14">Converts 2,5-diamino-6-(ribosylamino)-4(3h)-pyrimidinone 5'-phosphate into 5-amino-6-(ribosylamino)-2,4(1h,3h)-pyrimidinedione 5'-phosphate.</text>
</comment>
<dbReference type="InterPro" id="IPR002734">
    <property type="entry name" value="RibDG_C"/>
</dbReference>
<keyword evidence="6 14" id="KW-0686">Riboflavin biosynthesis</keyword>
<evidence type="ECO:0000256" key="11">
    <source>
        <dbReference type="ARBA" id="ARBA00023268"/>
    </source>
</evidence>
<evidence type="ECO:0000259" key="15">
    <source>
        <dbReference type="PROSITE" id="PS51747"/>
    </source>
</evidence>
<feature type="domain" description="CMP/dCMP-type deaminase" evidence="15">
    <location>
        <begin position="1"/>
        <end position="141"/>
    </location>
</feature>
<evidence type="ECO:0000256" key="6">
    <source>
        <dbReference type="ARBA" id="ARBA00022619"/>
    </source>
</evidence>
<keyword evidence="17" id="KW-1185">Reference proteome</keyword>
<proteinExistence type="inferred from homology"/>
<dbReference type="Pfam" id="PF01872">
    <property type="entry name" value="RibD_C"/>
    <property type="match status" value="1"/>
</dbReference>
<dbReference type="InterPro" id="IPR004794">
    <property type="entry name" value="Eubact_RibD"/>
</dbReference>
<dbReference type="Proteomes" id="UP001170379">
    <property type="component" value="Unassembled WGS sequence"/>
</dbReference>
<protein>
    <recommendedName>
        <fullName evidence="14">Riboflavin biosynthesis protein RibD</fullName>
    </recommendedName>
    <domain>
        <recommendedName>
            <fullName evidence="14">Diaminohydroxyphosphoribosylaminopyrimidine deaminase</fullName>
            <shortName evidence="14">DRAP deaminase</shortName>
            <ecNumber evidence="14">3.5.4.26</ecNumber>
        </recommendedName>
        <alternativeName>
            <fullName evidence="14">Riboflavin-specific deaminase</fullName>
        </alternativeName>
    </domain>
    <domain>
        <recommendedName>
            <fullName evidence="14">5-amino-6-(5-phosphoribosylamino)uracil reductase</fullName>
            <ecNumber evidence="14">1.1.1.193</ecNumber>
        </recommendedName>
        <alternativeName>
            <fullName evidence="14">HTP reductase</fullName>
        </alternativeName>
    </domain>
</protein>
<comment type="pathway">
    <text evidence="2 14">Cofactor biosynthesis; riboflavin biosynthesis; 5-amino-6-(D-ribitylamino)uracil from GTP: step 2/4.</text>
</comment>
<dbReference type="PANTHER" id="PTHR38011">
    <property type="entry name" value="DIHYDROFOLATE REDUCTASE FAMILY PROTEIN (AFU_ORTHOLOGUE AFUA_8G06820)"/>
    <property type="match status" value="1"/>
</dbReference>
<dbReference type="CDD" id="cd01284">
    <property type="entry name" value="Riboflavin_deaminase-reductase"/>
    <property type="match status" value="1"/>
</dbReference>
<name>A0ABT7C8F8_9MICO</name>
<keyword evidence="9 14" id="KW-0521">NADP</keyword>
<evidence type="ECO:0000256" key="9">
    <source>
        <dbReference type="ARBA" id="ARBA00022857"/>
    </source>
</evidence>
<comment type="pathway">
    <text evidence="3 14">Cofactor biosynthesis; riboflavin biosynthesis; 5-amino-6-(D-ribitylamino)uracil from GTP: step 3/4.</text>
</comment>
<sequence length="402" mass="42153">MRRAIDLAYRGPEAGPNPRVGCVILAPAAGSAASDSFARDSFARDSFARDTPAHATAPNAERRILGEGYHRGAGTAHAEVDALRDARERGADLAGATAIVTLEPCSHTGRTGPCTEALAAAGIREVIYAVDDPNPEAAGGATYLSEQGIRVQSGVGRDEAFELVRIWATSVQLGRPYVTLKLATTLDGKIAAEDGTSQWITSAASRSHAHETRSRVGAILVGTGTVLADDPSLTARDALGDSRPQQPLRVALGERPVPPGARMRGSAAEFLHLPTRDPREALRALGEREIRHVLVEGGASVAAAFLQAGLVDELNTYLAPVILGSGKSAVGPLGIETLADASRWHTTEVSRLGQDTFIRAVKLPAVSDDRDPGIRAECPEPDLLSRSDVATERDIALSNPGA</sequence>